<protein>
    <submittedName>
        <fullName evidence="5">Short-chain dehydrogenase</fullName>
    </submittedName>
</protein>
<name>A0ABN4TIT0_9BURK</name>
<dbReference type="Pfam" id="PF13561">
    <property type="entry name" value="adh_short_C2"/>
    <property type="match status" value="1"/>
</dbReference>
<dbReference type="PRINTS" id="PR00080">
    <property type="entry name" value="SDRFAMILY"/>
</dbReference>
<dbReference type="InterPro" id="IPR036291">
    <property type="entry name" value="NAD(P)-bd_dom_sf"/>
</dbReference>
<organism evidence="5 6">
    <name type="scientific">Cupriavidus malaysiensis</name>
    <dbReference type="NCBI Taxonomy" id="367825"/>
    <lineage>
        <taxon>Bacteria</taxon>
        <taxon>Pseudomonadati</taxon>
        <taxon>Pseudomonadota</taxon>
        <taxon>Betaproteobacteria</taxon>
        <taxon>Burkholderiales</taxon>
        <taxon>Burkholderiaceae</taxon>
        <taxon>Cupriavidus</taxon>
    </lineage>
</organism>
<feature type="domain" description="Ketoreductase" evidence="4">
    <location>
        <begin position="8"/>
        <end position="192"/>
    </location>
</feature>
<dbReference type="PRINTS" id="PR00081">
    <property type="entry name" value="GDHRDH"/>
</dbReference>
<dbReference type="Proteomes" id="UP000177515">
    <property type="component" value="Chromosome 1"/>
</dbReference>
<comment type="similarity">
    <text evidence="1">Belongs to the short-chain dehydrogenases/reductases (SDR) family.</text>
</comment>
<keyword evidence="2" id="KW-0560">Oxidoreductase</keyword>
<keyword evidence="6" id="KW-1185">Reference proteome</keyword>
<dbReference type="CDD" id="cd05233">
    <property type="entry name" value="SDR_c"/>
    <property type="match status" value="1"/>
</dbReference>
<dbReference type="PANTHER" id="PTHR24321:SF8">
    <property type="entry name" value="ESTRADIOL 17-BETA-DEHYDROGENASE 8-RELATED"/>
    <property type="match status" value="1"/>
</dbReference>
<evidence type="ECO:0000313" key="5">
    <source>
        <dbReference type="EMBL" id="AOZ07157.1"/>
    </source>
</evidence>
<proteinExistence type="inferred from homology"/>
<evidence type="ECO:0000256" key="1">
    <source>
        <dbReference type="ARBA" id="ARBA00006484"/>
    </source>
</evidence>
<dbReference type="PANTHER" id="PTHR24321">
    <property type="entry name" value="DEHYDROGENASES, SHORT CHAIN"/>
    <property type="match status" value="1"/>
</dbReference>
<evidence type="ECO:0000313" key="6">
    <source>
        <dbReference type="Proteomes" id="UP000177515"/>
    </source>
</evidence>
<accession>A0ABN4TIT0</accession>
<gene>
    <name evidence="5" type="ORF">BKK80_16030</name>
</gene>
<dbReference type="NCBIfam" id="NF005681">
    <property type="entry name" value="PRK07478.1"/>
    <property type="match status" value="1"/>
</dbReference>
<dbReference type="InterPro" id="IPR057326">
    <property type="entry name" value="KR_dom"/>
</dbReference>
<reference evidence="5 6" key="1">
    <citation type="submission" date="2016-10" db="EMBL/GenBank/DDBJ databases">
        <title>Complete genome sequences of three Cupriavidus strains isolated from various Malaysian environments.</title>
        <authorList>
            <person name="Abdullah A.A.-A."/>
            <person name="Shafie N.A.H."/>
            <person name="Lau N.S."/>
        </authorList>
    </citation>
    <scope>NUCLEOTIDE SEQUENCE [LARGE SCALE GENOMIC DNA]</scope>
    <source>
        <strain evidence="5 6">USMAA1020</strain>
    </source>
</reference>
<dbReference type="RefSeq" id="WP_071014467.1">
    <property type="nucleotide sequence ID" value="NZ_CP017754.1"/>
</dbReference>
<evidence type="ECO:0000259" key="4">
    <source>
        <dbReference type="SMART" id="SM00822"/>
    </source>
</evidence>
<dbReference type="SMART" id="SM00822">
    <property type="entry name" value="PKS_KR"/>
    <property type="match status" value="1"/>
</dbReference>
<dbReference type="SUPFAM" id="SSF51735">
    <property type="entry name" value="NAD(P)-binding Rossmann-fold domains"/>
    <property type="match status" value="1"/>
</dbReference>
<evidence type="ECO:0000256" key="2">
    <source>
        <dbReference type="ARBA" id="ARBA00023002"/>
    </source>
</evidence>
<dbReference type="Gene3D" id="3.40.50.720">
    <property type="entry name" value="NAD(P)-binding Rossmann-like Domain"/>
    <property type="match status" value="1"/>
</dbReference>
<evidence type="ECO:0000256" key="3">
    <source>
        <dbReference type="ARBA" id="ARBA00023027"/>
    </source>
</evidence>
<sequence length="256" mass="25881">MQQQLEGKVAIVTGASAGIGRAAARLFAAQGARVVAVARREAGLRQLAGEIEAAGGEAAWVAGDVRQEACAQAAVAMALERFGGLDIGFNNAGTLGSLKPVTELTAGEWQDVIATNLDSAFYGARHQIPAILAGGRGGALVFTSSFVGHTVGFPGMAAYAASKAGLLGLVRTLAAEYGAQGLRANALLPGGTDTEMGRTVADSEAARAAVANLHALKRLAMPEEIARSALYLVSDASSFTTGSLLLAEGGVSVCRA</sequence>
<keyword evidence="3" id="KW-0520">NAD</keyword>
<dbReference type="InterPro" id="IPR002347">
    <property type="entry name" value="SDR_fam"/>
</dbReference>
<dbReference type="EMBL" id="CP017754">
    <property type="protein sequence ID" value="AOZ07157.1"/>
    <property type="molecule type" value="Genomic_DNA"/>
</dbReference>